<dbReference type="InterPro" id="IPR012850">
    <property type="entry name" value="A-amylase_bs_C"/>
</dbReference>
<evidence type="ECO:0000256" key="1">
    <source>
        <dbReference type="ARBA" id="ARBA00000548"/>
    </source>
</evidence>
<dbReference type="SUPFAM" id="SSF51445">
    <property type="entry name" value="(Trans)glycosidases"/>
    <property type="match status" value="1"/>
</dbReference>
<organism evidence="11 12">
    <name type="scientific">Anisodus acutangulus</name>
    <dbReference type="NCBI Taxonomy" id="402998"/>
    <lineage>
        <taxon>Eukaryota</taxon>
        <taxon>Viridiplantae</taxon>
        <taxon>Streptophyta</taxon>
        <taxon>Embryophyta</taxon>
        <taxon>Tracheophyta</taxon>
        <taxon>Spermatophyta</taxon>
        <taxon>Magnoliopsida</taxon>
        <taxon>eudicotyledons</taxon>
        <taxon>Gunneridae</taxon>
        <taxon>Pentapetalae</taxon>
        <taxon>asterids</taxon>
        <taxon>lamiids</taxon>
        <taxon>Solanales</taxon>
        <taxon>Solanaceae</taxon>
        <taxon>Solanoideae</taxon>
        <taxon>Hyoscyameae</taxon>
        <taxon>Anisodus</taxon>
    </lineage>
</organism>
<comment type="cofactor">
    <cofactor evidence="2">
        <name>Ca(2+)</name>
        <dbReference type="ChEBI" id="CHEBI:29108"/>
    </cofactor>
</comment>
<sequence>MSWVQAVEIASGRNASLQLTVAYGCEGLLIVSKSPTLLFQGFNWESSNKEGGWYNSLINLVPDLANAGITHVWLPPPSNSVSPQGYMPSRLYDLDTSHYGNSRELKALIKAFHDKQIKCLANKVINHRWVENKDSRGINCLFEYARLGSKFHLWELVHSICWKHRHWYRLGRVSDIDHANPQVQKDLSEWMNWLKTEIGFDGWRFDMMDNTKPDFAVREFLKFNSKPDGKPDYDQHRNDLVYWVQNAGGVVTTFDFTTKGILGTAVGDTRFDLLKDSKGNPPGMIGLLPQNAVTYIYNHDTYSQRQWTFPDYPNDQGYAYVLTHPGIPSVFYDHFFLFQGMRKPIKDLYAVRKRTGISSTSKVRILAAQIDLYVANIDDKIIVKIGSGNVGDLVPSNFQFATSGLDYAVWEKMG</sequence>
<dbReference type="OrthoDB" id="550577at2759"/>
<evidence type="ECO:0000256" key="3">
    <source>
        <dbReference type="ARBA" id="ARBA00008061"/>
    </source>
</evidence>
<dbReference type="SMART" id="SM00642">
    <property type="entry name" value="Aamy"/>
    <property type="match status" value="1"/>
</dbReference>
<evidence type="ECO:0000256" key="5">
    <source>
        <dbReference type="ARBA" id="ARBA00022801"/>
    </source>
</evidence>
<comment type="similarity">
    <text evidence="3">Belongs to the glycosyl hydrolase 13 family.</text>
</comment>
<evidence type="ECO:0000259" key="10">
    <source>
        <dbReference type="SMART" id="SM00810"/>
    </source>
</evidence>
<dbReference type="Gene3D" id="3.20.20.80">
    <property type="entry name" value="Glycosidases"/>
    <property type="match status" value="1"/>
</dbReference>
<dbReference type="InterPro" id="IPR006047">
    <property type="entry name" value="GH13_cat_dom"/>
</dbReference>
<feature type="domain" description="Alpha-amylase C-terminal beta-sheet" evidence="10">
    <location>
        <begin position="353"/>
        <end position="412"/>
    </location>
</feature>
<dbReference type="GO" id="GO:0004556">
    <property type="term" value="F:alpha-amylase activity"/>
    <property type="evidence" value="ECO:0007669"/>
    <property type="project" value="UniProtKB-EC"/>
</dbReference>
<dbReference type="GO" id="GO:0005509">
    <property type="term" value="F:calcium ion binding"/>
    <property type="evidence" value="ECO:0007669"/>
    <property type="project" value="InterPro"/>
</dbReference>
<name>A0A9Q1LPN6_9SOLA</name>
<feature type="domain" description="Glycosyl hydrolase family 13 catalytic" evidence="9">
    <location>
        <begin position="36"/>
        <end position="364"/>
    </location>
</feature>
<evidence type="ECO:0000313" key="11">
    <source>
        <dbReference type="EMBL" id="KAJ8541094.1"/>
    </source>
</evidence>
<keyword evidence="5" id="KW-0378">Hydrolase</keyword>
<dbReference type="Proteomes" id="UP001152561">
    <property type="component" value="Unassembled WGS sequence"/>
</dbReference>
<dbReference type="CDD" id="cd11314">
    <property type="entry name" value="AmyAc_arch_bac_plant_AmyA"/>
    <property type="match status" value="1"/>
</dbReference>
<evidence type="ECO:0000256" key="4">
    <source>
        <dbReference type="ARBA" id="ARBA00012595"/>
    </source>
</evidence>
<dbReference type="Gene3D" id="2.60.40.1180">
    <property type="entry name" value="Golgi alpha-mannosidase II"/>
    <property type="match status" value="1"/>
</dbReference>
<comment type="caution">
    <text evidence="11">The sequence shown here is derived from an EMBL/GenBank/DDBJ whole genome shotgun (WGS) entry which is preliminary data.</text>
</comment>
<evidence type="ECO:0000259" key="9">
    <source>
        <dbReference type="SMART" id="SM00642"/>
    </source>
</evidence>
<accession>A0A9Q1LPN6</accession>
<dbReference type="SMART" id="SM00810">
    <property type="entry name" value="Alpha-amyl_C2"/>
    <property type="match status" value="1"/>
</dbReference>
<dbReference type="InterPro" id="IPR017853">
    <property type="entry name" value="GH"/>
</dbReference>
<dbReference type="AlphaFoldDB" id="A0A9Q1LPN6"/>
<protein>
    <recommendedName>
        <fullName evidence="4">alpha-amylase</fullName>
        <ecNumber evidence="4">3.2.1.1</ecNumber>
    </recommendedName>
    <alternativeName>
        <fullName evidence="8">1,4-alpha-D-glucan glucanohydrolase</fullName>
    </alternativeName>
</protein>
<reference evidence="12" key="1">
    <citation type="journal article" date="2023" name="Proc. Natl. Acad. Sci. U.S.A.">
        <title>Genomic and structural basis for evolution of tropane alkaloid biosynthesis.</title>
        <authorList>
            <person name="Wanga Y.-J."/>
            <person name="Taina T."/>
            <person name="Yua J.-Y."/>
            <person name="Lia J."/>
            <person name="Xua B."/>
            <person name="Chenc J."/>
            <person name="D'Auriad J.C."/>
            <person name="Huanga J.-P."/>
            <person name="Huanga S.-X."/>
        </authorList>
    </citation>
    <scope>NUCLEOTIDE SEQUENCE [LARGE SCALE GENOMIC DNA]</scope>
    <source>
        <strain evidence="12">cv. KIB-2019</strain>
    </source>
</reference>
<evidence type="ECO:0000313" key="12">
    <source>
        <dbReference type="Proteomes" id="UP001152561"/>
    </source>
</evidence>
<proteinExistence type="inferred from homology"/>
<dbReference type="PANTHER" id="PTHR43447">
    <property type="entry name" value="ALPHA-AMYLASE"/>
    <property type="match status" value="1"/>
</dbReference>
<dbReference type="EC" id="3.2.1.1" evidence="4"/>
<dbReference type="InterPro" id="IPR013780">
    <property type="entry name" value="Glyco_hydro_b"/>
</dbReference>
<dbReference type="SUPFAM" id="SSF51011">
    <property type="entry name" value="Glycosyl hydrolase domain"/>
    <property type="match status" value="1"/>
</dbReference>
<evidence type="ECO:0000256" key="7">
    <source>
        <dbReference type="ARBA" id="ARBA00023295"/>
    </source>
</evidence>
<comment type="catalytic activity">
    <reaction evidence="1">
        <text>Endohydrolysis of (1-&gt;4)-alpha-D-glucosidic linkages in polysaccharides containing three or more (1-&gt;4)-alpha-linked D-glucose units.</text>
        <dbReference type="EC" id="3.2.1.1"/>
    </reaction>
</comment>
<dbReference type="Pfam" id="PF07821">
    <property type="entry name" value="Alpha-amyl_C2"/>
    <property type="match status" value="1"/>
</dbReference>
<keyword evidence="12" id="KW-1185">Reference proteome</keyword>
<gene>
    <name evidence="11" type="ORF">K7X08_001910</name>
</gene>
<evidence type="ECO:0000256" key="6">
    <source>
        <dbReference type="ARBA" id="ARBA00023277"/>
    </source>
</evidence>
<dbReference type="EMBL" id="JAJAGQ010000015">
    <property type="protein sequence ID" value="KAJ8541094.1"/>
    <property type="molecule type" value="Genomic_DNA"/>
</dbReference>
<dbReference type="Pfam" id="PF00128">
    <property type="entry name" value="Alpha-amylase"/>
    <property type="match status" value="1"/>
</dbReference>
<dbReference type="GO" id="GO:0005975">
    <property type="term" value="P:carbohydrate metabolic process"/>
    <property type="evidence" value="ECO:0007669"/>
    <property type="project" value="InterPro"/>
</dbReference>
<keyword evidence="7" id="KW-0326">Glycosidase</keyword>
<evidence type="ECO:0000256" key="2">
    <source>
        <dbReference type="ARBA" id="ARBA00001913"/>
    </source>
</evidence>
<keyword evidence="6" id="KW-0119">Carbohydrate metabolism</keyword>
<evidence type="ECO:0000256" key="8">
    <source>
        <dbReference type="ARBA" id="ARBA00030238"/>
    </source>
</evidence>